<feature type="compositionally biased region" description="Basic and acidic residues" evidence="1">
    <location>
        <begin position="80"/>
        <end position="97"/>
    </location>
</feature>
<feature type="non-terminal residue" evidence="2">
    <location>
        <position position="1"/>
    </location>
</feature>
<reference evidence="2" key="1">
    <citation type="submission" date="2021-02" db="EMBL/GenBank/DDBJ databases">
        <authorList>
            <person name="Dougan E. K."/>
            <person name="Rhodes N."/>
            <person name="Thang M."/>
            <person name="Chan C."/>
        </authorList>
    </citation>
    <scope>NUCLEOTIDE SEQUENCE</scope>
</reference>
<comment type="caution">
    <text evidence="2">The sequence shown here is derived from an EMBL/GenBank/DDBJ whole genome shotgun (WGS) entry which is preliminary data.</text>
</comment>
<dbReference type="EMBL" id="CAJNNV010002976">
    <property type="protein sequence ID" value="CAE8588193.1"/>
    <property type="molecule type" value="Genomic_DNA"/>
</dbReference>
<gene>
    <name evidence="2" type="ORF">PGLA1383_LOCUS6996</name>
</gene>
<organism evidence="2 3">
    <name type="scientific">Polarella glacialis</name>
    <name type="common">Dinoflagellate</name>
    <dbReference type="NCBI Taxonomy" id="89957"/>
    <lineage>
        <taxon>Eukaryota</taxon>
        <taxon>Sar</taxon>
        <taxon>Alveolata</taxon>
        <taxon>Dinophyceae</taxon>
        <taxon>Suessiales</taxon>
        <taxon>Suessiaceae</taxon>
        <taxon>Polarella</taxon>
    </lineage>
</organism>
<accession>A0A813DPG2</accession>
<sequence length="120" mass="13230">QKYHMHAVEARNLASFLTPMMKLLPEERISAKLALEHPWLRGLPSPEVEEFVSRSSLNTAGPGPTRGDGPSGRGLPQGARGDRHGARGERGDRGEREEAYEDQYGEEEQRPVQAVQSPGD</sequence>
<dbReference type="Gene3D" id="1.10.510.10">
    <property type="entry name" value="Transferase(Phosphotransferase) domain 1"/>
    <property type="match status" value="1"/>
</dbReference>
<dbReference type="Proteomes" id="UP000654075">
    <property type="component" value="Unassembled WGS sequence"/>
</dbReference>
<dbReference type="OrthoDB" id="2649at2759"/>
<feature type="region of interest" description="Disordered" evidence="1">
    <location>
        <begin position="40"/>
        <end position="120"/>
    </location>
</feature>
<protein>
    <submittedName>
        <fullName evidence="2">Uncharacterized protein</fullName>
    </submittedName>
</protein>
<dbReference type="AlphaFoldDB" id="A0A813DPG2"/>
<name>A0A813DPG2_POLGL</name>
<keyword evidence="3" id="KW-1185">Reference proteome</keyword>
<evidence type="ECO:0000313" key="3">
    <source>
        <dbReference type="Proteomes" id="UP000654075"/>
    </source>
</evidence>
<proteinExistence type="predicted"/>
<evidence type="ECO:0000313" key="2">
    <source>
        <dbReference type="EMBL" id="CAE8588193.1"/>
    </source>
</evidence>
<evidence type="ECO:0000256" key="1">
    <source>
        <dbReference type="SAM" id="MobiDB-lite"/>
    </source>
</evidence>